<feature type="region of interest" description="Disordered" evidence="1">
    <location>
        <begin position="1"/>
        <end position="20"/>
    </location>
</feature>
<dbReference type="EMBL" id="LQOJ01000047">
    <property type="protein sequence ID" value="ORV01123.1"/>
    <property type="molecule type" value="Genomic_DNA"/>
</dbReference>
<evidence type="ECO:0000256" key="1">
    <source>
        <dbReference type="SAM" id="MobiDB-lite"/>
    </source>
</evidence>
<organism evidence="2 3">
    <name type="scientific">Mycolicibacterium fallax</name>
    <name type="common">Mycobacterium fallax</name>
    <dbReference type="NCBI Taxonomy" id="1793"/>
    <lineage>
        <taxon>Bacteria</taxon>
        <taxon>Bacillati</taxon>
        <taxon>Actinomycetota</taxon>
        <taxon>Actinomycetes</taxon>
        <taxon>Mycobacteriales</taxon>
        <taxon>Mycobacteriaceae</taxon>
        <taxon>Mycolicibacterium</taxon>
    </lineage>
</organism>
<dbReference type="STRING" id="1793.AWC04_14130"/>
<gene>
    <name evidence="2" type="ORF">AWC04_14130</name>
</gene>
<sequence>MTATQASLAALAAHTQTRRDSVDKRVRKALKEMRRENAAITASSVAQRAGVGRNSIYRRPELLAMIRAHQPLEAVTEAHPPRSGAGPESSIIAALRTRLTAKDTQIADLRTLLRQRDTVIAALQGELERLAAAT</sequence>
<dbReference type="OrthoDB" id="4380416at2"/>
<dbReference type="Gene3D" id="1.10.10.60">
    <property type="entry name" value="Homeodomain-like"/>
    <property type="match status" value="1"/>
</dbReference>
<protein>
    <submittedName>
        <fullName evidence="2">Uncharacterized protein</fullName>
    </submittedName>
</protein>
<comment type="caution">
    <text evidence="2">The sequence shown here is derived from an EMBL/GenBank/DDBJ whole genome shotgun (WGS) entry which is preliminary data.</text>
</comment>
<proteinExistence type="predicted"/>
<keyword evidence="3" id="KW-1185">Reference proteome</keyword>
<reference evidence="2 3" key="1">
    <citation type="submission" date="2016-01" db="EMBL/GenBank/DDBJ databases">
        <title>The new phylogeny of the genus Mycobacterium.</title>
        <authorList>
            <person name="Tarcisio F."/>
            <person name="Conor M."/>
            <person name="Antonella G."/>
            <person name="Elisabetta G."/>
            <person name="Giulia F.S."/>
            <person name="Sara T."/>
            <person name="Anna F."/>
            <person name="Clotilde B."/>
            <person name="Roberto B."/>
            <person name="Veronica D.S."/>
            <person name="Fabio R."/>
            <person name="Monica P."/>
            <person name="Olivier J."/>
            <person name="Enrico T."/>
            <person name="Nicola S."/>
        </authorList>
    </citation>
    <scope>NUCLEOTIDE SEQUENCE [LARGE SCALE GENOMIC DNA]</scope>
    <source>
        <strain evidence="2 3">DSM 44179</strain>
    </source>
</reference>
<evidence type="ECO:0000313" key="2">
    <source>
        <dbReference type="EMBL" id="ORV01123.1"/>
    </source>
</evidence>
<dbReference type="AlphaFoldDB" id="A0A1X1R845"/>
<dbReference type="Gene3D" id="1.20.5.490">
    <property type="entry name" value="Single helix bin"/>
    <property type="match status" value="1"/>
</dbReference>
<dbReference type="Proteomes" id="UP000193484">
    <property type="component" value="Unassembled WGS sequence"/>
</dbReference>
<name>A0A1X1R845_MYCFA</name>
<evidence type="ECO:0000313" key="3">
    <source>
        <dbReference type="Proteomes" id="UP000193484"/>
    </source>
</evidence>
<accession>A0A1X1R845</accession>
<dbReference type="RefSeq" id="WP_085097647.1">
    <property type="nucleotide sequence ID" value="NZ_AP022603.1"/>
</dbReference>
<feature type="compositionally biased region" description="Low complexity" evidence="1">
    <location>
        <begin position="1"/>
        <end position="15"/>
    </location>
</feature>